<organism evidence="1">
    <name type="scientific">marine sediment metagenome</name>
    <dbReference type="NCBI Taxonomy" id="412755"/>
    <lineage>
        <taxon>unclassified sequences</taxon>
        <taxon>metagenomes</taxon>
        <taxon>ecological metagenomes</taxon>
    </lineage>
</organism>
<proteinExistence type="predicted"/>
<protein>
    <submittedName>
        <fullName evidence="1">Uncharacterized protein</fullName>
    </submittedName>
</protein>
<reference evidence="1" key="1">
    <citation type="journal article" date="2014" name="Front. Microbiol.">
        <title>High frequency of phylogenetically diverse reductive dehalogenase-homologous genes in deep subseafloor sedimentary metagenomes.</title>
        <authorList>
            <person name="Kawai M."/>
            <person name="Futagami T."/>
            <person name="Toyoda A."/>
            <person name="Takaki Y."/>
            <person name="Nishi S."/>
            <person name="Hori S."/>
            <person name="Arai W."/>
            <person name="Tsubouchi T."/>
            <person name="Morono Y."/>
            <person name="Uchiyama I."/>
            <person name="Ito T."/>
            <person name="Fujiyama A."/>
            <person name="Inagaki F."/>
            <person name="Takami H."/>
        </authorList>
    </citation>
    <scope>NUCLEOTIDE SEQUENCE</scope>
    <source>
        <strain evidence="1">Expedition CK06-06</strain>
    </source>
</reference>
<comment type="caution">
    <text evidence="1">The sequence shown here is derived from an EMBL/GenBank/DDBJ whole genome shotgun (WGS) entry which is preliminary data.</text>
</comment>
<gene>
    <name evidence="1" type="ORF">S01H4_48725</name>
</gene>
<name>X1CBJ1_9ZZZZ</name>
<dbReference type="EMBL" id="BART01027490">
    <property type="protein sequence ID" value="GAG93688.1"/>
    <property type="molecule type" value="Genomic_DNA"/>
</dbReference>
<sequence>MPFPYIFPIIFGELPGVQVLIGGEIPDLVKGSLSIELTIEERSIASFTLFDSLGADSYEWGQPVSIWDITDTRIFDGFVAEPEMRRVSPDGGIYHAIRCMDNHYLADKRLVIASYTNENAGDIVTDLLADYLAAEGVTLGEIQDGEAVSQAIFNYVSVAEALDSLAELSGFTWYIDEAKDLYFIDRITNLTDWNWSLTTPKP</sequence>
<feature type="non-terminal residue" evidence="1">
    <location>
        <position position="202"/>
    </location>
</feature>
<accession>X1CBJ1</accession>
<dbReference type="SUPFAM" id="SSF69279">
    <property type="entry name" value="Phage tail proteins"/>
    <property type="match status" value="1"/>
</dbReference>
<evidence type="ECO:0000313" key="1">
    <source>
        <dbReference type="EMBL" id="GAG93688.1"/>
    </source>
</evidence>
<dbReference type="AlphaFoldDB" id="X1CBJ1"/>